<evidence type="ECO:0000259" key="1">
    <source>
        <dbReference type="PROSITE" id="PS51186"/>
    </source>
</evidence>
<evidence type="ECO:0000313" key="3">
    <source>
        <dbReference type="Proteomes" id="UP000582837"/>
    </source>
</evidence>
<keyword evidence="3" id="KW-1185">Reference proteome</keyword>
<dbReference type="Pfam" id="PF13302">
    <property type="entry name" value="Acetyltransf_3"/>
    <property type="match status" value="1"/>
</dbReference>
<sequence>MAIHLDLGVCIVRAWRESDAESLALHANDRRVWLNLRDRFPHPYSRADAESYLGAVCGQQPATSFAIEVDGDAAGGISYVPHDDVERISAEIGYWLGAPFWGRGLMTTVVAAFSRALFDADPQLRRLFAVPFDWNGASSRVLEKAGYRLEGRMRQSAIKDGVVVDQLLHALLREEVAAS</sequence>
<gene>
    <name evidence="2" type="ORF">HNQ61_001006</name>
</gene>
<dbReference type="PANTHER" id="PTHR43328">
    <property type="entry name" value="ACETYLTRANSFERASE-RELATED"/>
    <property type="match status" value="1"/>
</dbReference>
<dbReference type="GO" id="GO:0016747">
    <property type="term" value="F:acyltransferase activity, transferring groups other than amino-acyl groups"/>
    <property type="evidence" value="ECO:0007669"/>
    <property type="project" value="InterPro"/>
</dbReference>
<feature type="domain" description="N-acetyltransferase" evidence="1">
    <location>
        <begin position="20"/>
        <end position="169"/>
    </location>
</feature>
<proteinExistence type="predicted"/>
<dbReference type="PANTHER" id="PTHR43328:SF1">
    <property type="entry name" value="N-ACETYLTRANSFERASE DOMAIN-CONTAINING PROTEIN"/>
    <property type="match status" value="1"/>
</dbReference>
<dbReference type="InterPro" id="IPR000182">
    <property type="entry name" value="GNAT_dom"/>
</dbReference>
<comment type="caution">
    <text evidence="2">The sequence shown here is derived from an EMBL/GenBank/DDBJ whole genome shotgun (WGS) entry which is preliminary data.</text>
</comment>
<name>A0A841GKX0_9BACT</name>
<dbReference type="InterPro" id="IPR016181">
    <property type="entry name" value="Acyl_CoA_acyltransferase"/>
</dbReference>
<dbReference type="RefSeq" id="WP_170037765.1">
    <property type="nucleotide sequence ID" value="NZ_JABDTL010000002.1"/>
</dbReference>
<evidence type="ECO:0000313" key="2">
    <source>
        <dbReference type="EMBL" id="MBB6069391.1"/>
    </source>
</evidence>
<dbReference type="SUPFAM" id="SSF55729">
    <property type="entry name" value="Acyl-CoA N-acyltransferases (Nat)"/>
    <property type="match status" value="1"/>
</dbReference>
<dbReference type="Gene3D" id="3.40.630.30">
    <property type="match status" value="1"/>
</dbReference>
<organism evidence="2 3">
    <name type="scientific">Longimicrobium terrae</name>
    <dbReference type="NCBI Taxonomy" id="1639882"/>
    <lineage>
        <taxon>Bacteria</taxon>
        <taxon>Pseudomonadati</taxon>
        <taxon>Gemmatimonadota</taxon>
        <taxon>Longimicrobiia</taxon>
        <taxon>Longimicrobiales</taxon>
        <taxon>Longimicrobiaceae</taxon>
        <taxon>Longimicrobium</taxon>
    </lineage>
</organism>
<dbReference type="AlphaFoldDB" id="A0A841GKX0"/>
<dbReference type="Proteomes" id="UP000582837">
    <property type="component" value="Unassembled WGS sequence"/>
</dbReference>
<keyword evidence="2" id="KW-0808">Transferase</keyword>
<protein>
    <submittedName>
        <fullName evidence="2">RimJ/RimL family protein N-acetyltransferase</fullName>
    </submittedName>
</protein>
<reference evidence="2 3" key="1">
    <citation type="submission" date="2020-08" db="EMBL/GenBank/DDBJ databases">
        <title>Genomic Encyclopedia of Type Strains, Phase IV (KMG-IV): sequencing the most valuable type-strain genomes for metagenomic binning, comparative biology and taxonomic classification.</title>
        <authorList>
            <person name="Goeker M."/>
        </authorList>
    </citation>
    <scope>NUCLEOTIDE SEQUENCE [LARGE SCALE GENOMIC DNA]</scope>
    <source>
        <strain evidence="2 3">DSM 29007</strain>
    </source>
</reference>
<dbReference type="PROSITE" id="PS51186">
    <property type="entry name" value="GNAT"/>
    <property type="match status" value="1"/>
</dbReference>
<accession>A0A841GKX0</accession>
<dbReference type="EMBL" id="JACHIA010000002">
    <property type="protein sequence ID" value="MBB6069391.1"/>
    <property type="molecule type" value="Genomic_DNA"/>
</dbReference>